<evidence type="ECO:0000256" key="1">
    <source>
        <dbReference type="ARBA" id="ARBA00004141"/>
    </source>
</evidence>
<dbReference type="GeneID" id="17353725"/>
<accession>E1ZII5</accession>
<reference evidence="7 8" key="1">
    <citation type="journal article" date="2010" name="Plant Cell">
        <title>The Chlorella variabilis NC64A genome reveals adaptation to photosymbiosis, coevolution with viruses, and cryptic sex.</title>
        <authorList>
            <person name="Blanc G."/>
            <person name="Duncan G."/>
            <person name="Agarkova I."/>
            <person name="Borodovsky M."/>
            <person name="Gurnon J."/>
            <person name="Kuo A."/>
            <person name="Lindquist E."/>
            <person name="Lucas S."/>
            <person name="Pangilinan J."/>
            <person name="Polle J."/>
            <person name="Salamov A."/>
            <person name="Terry A."/>
            <person name="Yamada T."/>
            <person name="Dunigan D.D."/>
            <person name="Grigoriev I.V."/>
            <person name="Claverie J.M."/>
            <person name="Van Etten J.L."/>
        </authorList>
    </citation>
    <scope>NUCLEOTIDE SEQUENCE [LARGE SCALE GENOMIC DNA]</scope>
    <source>
        <strain evidence="7 8">NC64A</strain>
    </source>
</reference>
<dbReference type="Proteomes" id="UP000008141">
    <property type="component" value="Unassembled WGS sequence"/>
</dbReference>
<feature type="transmembrane region" description="Helical" evidence="6">
    <location>
        <begin position="38"/>
        <end position="56"/>
    </location>
</feature>
<feature type="transmembrane region" description="Helical" evidence="6">
    <location>
        <begin position="321"/>
        <end position="341"/>
    </location>
</feature>
<evidence type="ECO:0008006" key="9">
    <source>
        <dbReference type="Google" id="ProtNLM"/>
    </source>
</evidence>
<comment type="subcellular location">
    <subcellularLocation>
        <location evidence="1">Membrane</location>
        <topology evidence="1">Multi-pass membrane protein</topology>
    </subcellularLocation>
</comment>
<dbReference type="OMA" id="IISIRIM"/>
<gene>
    <name evidence="7" type="ORF">CHLNCDRAFT_135585</name>
</gene>
<comment type="similarity">
    <text evidence="2">Belongs to the TMEM144 family.</text>
</comment>
<evidence type="ECO:0000256" key="3">
    <source>
        <dbReference type="ARBA" id="ARBA00022692"/>
    </source>
</evidence>
<sequence>MDAFHTGLLFAALSAVFNGSFGVLTKLPKARTVPPLIMNYWMAQGVGLSGILLLAVPPRVFSWWGLLSGALFVGSAANAVTAIALIGVSAATGVWCGVAVVVSFAWGVLVAGDEVAHMGRALAALALILAGIAGVAVAAWVGGGEADGGDARERAEGMGENLLEGGEATVAVFPVVEEPWPEQLPPTTRALLGLGAAVLAGCIGGLILAPMLAAPPEARGVQFVPSLALGALLVAPLYTSILTATQHITFTQAGTATSSRAAGPGLAAGAVWNAGNTCCIAAVTNPQVGLAVAMPVMQAGLFVAGLWGICLYREIRGARALAAYWCSGAVLVLGVALLAAAKRG</sequence>
<dbReference type="GO" id="GO:0015144">
    <property type="term" value="F:carbohydrate transmembrane transporter activity"/>
    <property type="evidence" value="ECO:0007669"/>
    <property type="project" value="InterPro"/>
</dbReference>
<dbReference type="EMBL" id="GL433848">
    <property type="protein sequence ID" value="EFN54165.1"/>
    <property type="molecule type" value="Genomic_DNA"/>
</dbReference>
<organism evidence="8">
    <name type="scientific">Chlorella variabilis</name>
    <name type="common">Green alga</name>
    <dbReference type="NCBI Taxonomy" id="554065"/>
    <lineage>
        <taxon>Eukaryota</taxon>
        <taxon>Viridiplantae</taxon>
        <taxon>Chlorophyta</taxon>
        <taxon>core chlorophytes</taxon>
        <taxon>Trebouxiophyceae</taxon>
        <taxon>Chlorellales</taxon>
        <taxon>Chlorellaceae</taxon>
        <taxon>Chlorella clade</taxon>
        <taxon>Chlorella</taxon>
    </lineage>
</organism>
<feature type="transmembrane region" description="Helical" evidence="6">
    <location>
        <begin position="122"/>
        <end position="142"/>
    </location>
</feature>
<dbReference type="OrthoDB" id="426527at2759"/>
<dbReference type="InterPro" id="IPR010651">
    <property type="entry name" value="Sugar_transport"/>
</dbReference>
<feature type="transmembrane region" description="Helical" evidence="6">
    <location>
        <begin position="290"/>
        <end position="309"/>
    </location>
</feature>
<feature type="transmembrane region" description="Helical" evidence="6">
    <location>
        <begin position="190"/>
        <end position="209"/>
    </location>
</feature>
<evidence type="ECO:0000256" key="5">
    <source>
        <dbReference type="ARBA" id="ARBA00023136"/>
    </source>
</evidence>
<dbReference type="KEGG" id="cvr:CHLNCDRAFT_135585"/>
<feature type="transmembrane region" description="Helical" evidence="6">
    <location>
        <begin position="63"/>
        <end position="86"/>
    </location>
</feature>
<feature type="transmembrane region" description="Helical" evidence="6">
    <location>
        <begin position="221"/>
        <end position="241"/>
    </location>
</feature>
<evidence type="ECO:0000313" key="7">
    <source>
        <dbReference type="EMBL" id="EFN54165.1"/>
    </source>
</evidence>
<keyword evidence="4 6" id="KW-1133">Transmembrane helix</keyword>
<dbReference type="PANTHER" id="PTHR16119:SF22">
    <property type="entry name" value="EAMA DOMAIN-CONTAINING PROTEIN"/>
    <property type="match status" value="1"/>
</dbReference>
<dbReference type="Pfam" id="PF07857">
    <property type="entry name" value="TMEM144"/>
    <property type="match status" value="1"/>
</dbReference>
<keyword evidence="8" id="KW-1185">Reference proteome</keyword>
<dbReference type="PANTHER" id="PTHR16119">
    <property type="entry name" value="TRANSMEMBRANE PROTEIN 144"/>
    <property type="match status" value="1"/>
</dbReference>
<evidence type="ECO:0000256" key="2">
    <source>
        <dbReference type="ARBA" id="ARBA00005731"/>
    </source>
</evidence>
<evidence type="ECO:0000256" key="6">
    <source>
        <dbReference type="SAM" id="Phobius"/>
    </source>
</evidence>
<evidence type="ECO:0000256" key="4">
    <source>
        <dbReference type="ARBA" id="ARBA00022989"/>
    </source>
</evidence>
<feature type="transmembrane region" description="Helical" evidence="6">
    <location>
        <begin position="92"/>
        <end position="110"/>
    </location>
</feature>
<protein>
    <recommendedName>
        <fullName evidence="9">EamA domain-containing protein</fullName>
    </recommendedName>
</protein>
<dbReference type="InParanoid" id="E1ZII5"/>
<keyword evidence="5 6" id="KW-0472">Membrane</keyword>
<dbReference type="InterPro" id="IPR012435">
    <property type="entry name" value="TMEM144"/>
</dbReference>
<dbReference type="GO" id="GO:0016020">
    <property type="term" value="C:membrane"/>
    <property type="evidence" value="ECO:0007669"/>
    <property type="project" value="UniProtKB-SubCell"/>
</dbReference>
<keyword evidence="3 6" id="KW-0812">Transmembrane</keyword>
<dbReference type="RefSeq" id="XP_005846267.1">
    <property type="nucleotide sequence ID" value="XM_005846205.1"/>
</dbReference>
<dbReference type="AlphaFoldDB" id="E1ZII5"/>
<name>E1ZII5_CHLVA</name>
<proteinExistence type="inferred from homology"/>
<evidence type="ECO:0000313" key="8">
    <source>
        <dbReference type="Proteomes" id="UP000008141"/>
    </source>
</evidence>
<dbReference type="eggNOG" id="ENOG502S3ZM">
    <property type="taxonomic scope" value="Eukaryota"/>
</dbReference>